<dbReference type="EMBL" id="CAUYUJ010014615">
    <property type="protein sequence ID" value="CAK0843888.1"/>
    <property type="molecule type" value="Genomic_DNA"/>
</dbReference>
<feature type="compositionally biased region" description="Low complexity" evidence="1">
    <location>
        <begin position="79"/>
        <end position="92"/>
    </location>
</feature>
<evidence type="ECO:0000256" key="1">
    <source>
        <dbReference type="SAM" id="MobiDB-lite"/>
    </source>
</evidence>
<feature type="region of interest" description="Disordered" evidence="1">
    <location>
        <begin position="283"/>
        <end position="304"/>
    </location>
</feature>
<keyword evidence="3" id="KW-1185">Reference proteome</keyword>
<proteinExistence type="predicted"/>
<reference evidence="2" key="1">
    <citation type="submission" date="2023-10" db="EMBL/GenBank/DDBJ databases">
        <authorList>
            <person name="Chen Y."/>
            <person name="Shah S."/>
            <person name="Dougan E. K."/>
            <person name="Thang M."/>
            <person name="Chan C."/>
        </authorList>
    </citation>
    <scope>NUCLEOTIDE SEQUENCE [LARGE SCALE GENOMIC DNA]</scope>
</reference>
<feature type="non-terminal residue" evidence="2">
    <location>
        <position position="1"/>
    </location>
</feature>
<feature type="compositionally biased region" description="Basic residues" evidence="1">
    <location>
        <begin position="59"/>
        <end position="72"/>
    </location>
</feature>
<evidence type="ECO:0000313" key="3">
    <source>
        <dbReference type="Proteomes" id="UP001189429"/>
    </source>
</evidence>
<feature type="compositionally biased region" description="Polar residues" evidence="1">
    <location>
        <begin position="140"/>
        <end position="159"/>
    </location>
</feature>
<accession>A0ABN9TFK0</accession>
<sequence>AEEMEEEEEEEEEEDGSPKPFGETLQARKSHPHQHPSSGTPPASPARGPQPAAPGGPRPARRRRRPRWRPRRQAPAPPAAGIAGARSGGLPPSSGPPSGRPAAQAGPRGGSTRRRGRSTSRTARRRGGCGSGSWSPGCETFSQASSSALKAPTSRPSVNDSALVTLPMAAASSAGSCPARTASQLHRSELFPSSGCGTRPCSTSARPRSADCPGPGRPGTPRARQRPRGRAPCSEEVAACGRHLARGAGCLDHVLGHWPGASNLVGPGAARAARRRARRRLPACQPLGAAADGPEGGPGRGARAGPLLQALLVPRSLPDTWRLEKIGTERRPPARVRSSTCAGGPAPSPRRRPASAPSRGTGATASLVACTQGRQGGAGGTGRTDTAGEGEASGGP</sequence>
<name>A0ABN9TFK0_9DINO</name>
<feature type="compositionally biased region" description="Acidic residues" evidence="1">
    <location>
        <begin position="1"/>
        <end position="15"/>
    </location>
</feature>
<feature type="region of interest" description="Disordered" evidence="1">
    <location>
        <begin position="323"/>
        <end position="396"/>
    </location>
</feature>
<dbReference type="Proteomes" id="UP001189429">
    <property type="component" value="Unassembled WGS sequence"/>
</dbReference>
<feature type="region of interest" description="Disordered" evidence="1">
    <location>
        <begin position="1"/>
        <end position="159"/>
    </location>
</feature>
<evidence type="ECO:0000313" key="2">
    <source>
        <dbReference type="EMBL" id="CAK0843888.1"/>
    </source>
</evidence>
<feature type="non-terminal residue" evidence="2">
    <location>
        <position position="396"/>
    </location>
</feature>
<comment type="caution">
    <text evidence="2">The sequence shown here is derived from an EMBL/GenBank/DDBJ whole genome shotgun (WGS) entry which is preliminary data.</text>
</comment>
<feature type="compositionally biased region" description="Basic residues" evidence="1">
    <location>
        <begin position="111"/>
        <end position="127"/>
    </location>
</feature>
<organism evidence="2 3">
    <name type="scientific">Prorocentrum cordatum</name>
    <dbReference type="NCBI Taxonomy" id="2364126"/>
    <lineage>
        <taxon>Eukaryota</taxon>
        <taxon>Sar</taxon>
        <taxon>Alveolata</taxon>
        <taxon>Dinophyceae</taxon>
        <taxon>Prorocentrales</taxon>
        <taxon>Prorocentraceae</taxon>
        <taxon>Prorocentrum</taxon>
    </lineage>
</organism>
<feature type="compositionally biased region" description="Basic and acidic residues" evidence="1">
    <location>
        <begin position="323"/>
        <end position="332"/>
    </location>
</feature>
<protein>
    <submittedName>
        <fullName evidence="2">Uncharacterized protein</fullName>
    </submittedName>
</protein>
<feature type="region of interest" description="Disordered" evidence="1">
    <location>
        <begin position="188"/>
        <end position="233"/>
    </location>
</feature>
<gene>
    <name evidence="2" type="ORF">PCOR1329_LOCUS38092</name>
</gene>